<evidence type="ECO:0000313" key="1">
    <source>
        <dbReference type="EMBL" id="OAX56033.1"/>
    </source>
</evidence>
<gene>
    <name evidence="1" type="ORF">A5N15_09650</name>
</gene>
<comment type="caution">
    <text evidence="1">The sequence shown here is derived from an EMBL/GenBank/DDBJ whole genome shotgun (WGS) entry which is preliminary data.</text>
</comment>
<reference evidence="1 2" key="1">
    <citation type="submission" date="2016-04" db="EMBL/GenBank/DDBJ databases">
        <title>Identification of putative biosynthetic pathways for the production of bioactive secondary metabolites by the marine actinomycete Kocuria kristinae RUTW2-3.</title>
        <authorList>
            <person name="Waterworth S.C."/>
            <person name="Walmsley T.A."/>
            <person name="Matongo T."/>
            <person name="Davies-Coleman M.T."/>
            <person name="Dorrington R.A."/>
        </authorList>
    </citation>
    <scope>NUCLEOTIDE SEQUENCE [LARGE SCALE GENOMIC DNA]</scope>
    <source>
        <strain evidence="1 2">RUTW4-5</strain>
    </source>
</reference>
<dbReference type="EMBL" id="LWGZ01000862">
    <property type="protein sequence ID" value="OAX56033.1"/>
    <property type="molecule type" value="Genomic_DNA"/>
</dbReference>
<organism evidence="1 2">
    <name type="scientific">Rothia kristinae</name>
    <dbReference type="NCBI Taxonomy" id="37923"/>
    <lineage>
        <taxon>Bacteria</taxon>
        <taxon>Bacillati</taxon>
        <taxon>Actinomycetota</taxon>
        <taxon>Actinomycetes</taxon>
        <taxon>Micrococcales</taxon>
        <taxon>Micrococcaceae</taxon>
        <taxon>Rothia</taxon>
    </lineage>
</organism>
<dbReference type="AlphaFoldDB" id="A0A657ITU2"/>
<accession>A0A657ITU2</accession>
<proteinExistence type="predicted"/>
<protein>
    <submittedName>
        <fullName evidence="1">Uncharacterized protein</fullName>
    </submittedName>
</protein>
<evidence type="ECO:0000313" key="2">
    <source>
        <dbReference type="Proteomes" id="UP000092021"/>
    </source>
</evidence>
<dbReference type="Proteomes" id="UP000092021">
    <property type="component" value="Unassembled WGS sequence"/>
</dbReference>
<sequence>MPSASAQERLPLRGLPDTKLAAALAEVKEIAAVVLSPSTAAAWTDRIRPMRRSVHSPLIVLPP</sequence>
<name>A0A657ITU2_9MICC</name>